<keyword evidence="2" id="KW-1133">Transmembrane helix</keyword>
<feature type="transmembrane region" description="Helical" evidence="2">
    <location>
        <begin position="154"/>
        <end position="174"/>
    </location>
</feature>
<feature type="region of interest" description="Disordered" evidence="1">
    <location>
        <begin position="403"/>
        <end position="571"/>
    </location>
</feature>
<feature type="compositionally biased region" description="Polar residues" evidence="1">
    <location>
        <begin position="62"/>
        <end position="72"/>
    </location>
</feature>
<evidence type="ECO:0000313" key="4">
    <source>
        <dbReference type="Proteomes" id="UP001165124"/>
    </source>
</evidence>
<dbReference type="Proteomes" id="UP001165124">
    <property type="component" value="Unassembled WGS sequence"/>
</dbReference>
<dbReference type="InterPro" id="IPR045782">
    <property type="entry name" value="TrbL_3"/>
</dbReference>
<name>A0A9W6Q0Q2_9ACTN</name>
<feature type="compositionally biased region" description="Basic residues" evidence="1">
    <location>
        <begin position="551"/>
        <end position="571"/>
    </location>
</feature>
<dbReference type="AlphaFoldDB" id="A0A9W6Q0Q2"/>
<keyword evidence="2" id="KW-0812">Transmembrane</keyword>
<reference evidence="3" key="1">
    <citation type="submission" date="2023-02" db="EMBL/GenBank/DDBJ databases">
        <title>Actinomadura rubrobrunea NBRC 14622.</title>
        <authorList>
            <person name="Ichikawa N."/>
            <person name="Sato H."/>
            <person name="Tonouchi N."/>
        </authorList>
    </citation>
    <scope>NUCLEOTIDE SEQUENCE</scope>
    <source>
        <strain evidence="3">NBRC 14622</strain>
    </source>
</reference>
<evidence type="ECO:0000256" key="1">
    <source>
        <dbReference type="SAM" id="MobiDB-lite"/>
    </source>
</evidence>
<comment type="caution">
    <text evidence="3">The sequence shown here is derived from an EMBL/GenBank/DDBJ whole genome shotgun (WGS) entry which is preliminary data.</text>
</comment>
<gene>
    <name evidence="3" type="ORF">Arub01_57200</name>
</gene>
<organism evidence="3 4">
    <name type="scientific">Actinomadura rubrobrunea</name>
    <dbReference type="NCBI Taxonomy" id="115335"/>
    <lineage>
        <taxon>Bacteria</taxon>
        <taxon>Bacillati</taxon>
        <taxon>Actinomycetota</taxon>
        <taxon>Actinomycetes</taxon>
        <taxon>Streptosporangiales</taxon>
        <taxon>Thermomonosporaceae</taxon>
        <taxon>Actinomadura</taxon>
    </lineage>
</organism>
<feature type="transmembrane region" description="Helical" evidence="2">
    <location>
        <begin position="276"/>
        <end position="294"/>
    </location>
</feature>
<keyword evidence="2" id="KW-0472">Membrane</keyword>
<dbReference type="EMBL" id="BSRZ01000024">
    <property type="protein sequence ID" value="GLW67477.1"/>
    <property type="molecule type" value="Genomic_DNA"/>
</dbReference>
<feature type="region of interest" description="Disordered" evidence="1">
    <location>
        <begin position="46"/>
        <end position="90"/>
    </location>
</feature>
<feature type="transmembrane region" description="Helical" evidence="2">
    <location>
        <begin position="186"/>
        <end position="209"/>
    </location>
</feature>
<feature type="compositionally biased region" description="Basic and acidic residues" evidence="1">
    <location>
        <begin position="487"/>
        <end position="497"/>
    </location>
</feature>
<feature type="transmembrane region" description="Helical" evidence="2">
    <location>
        <begin position="346"/>
        <end position="366"/>
    </location>
</feature>
<feature type="transmembrane region" description="Helical" evidence="2">
    <location>
        <begin position="300"/>
        <end position="326"/>
    </location>
</feature>
<keyword evidence="4" id="KW-1185">Reference proteome</keyword>
<protein>
    <submittedName>
        <fullName evidence="3">Uncharacterized protein</fullName>
    </submittedName>
</protein>
<proteinExistence type="predicted"/>
<evidence type="ECO:0000256" key="2">
    <source>
        <dbReference type="SAM" id="Phobius"/>
    </source>
</evidence>
<evidence type="ECO:0000313" key="3">
    <source>
        <dbReference type="EMBL" id="GLW67477.1"/>
    </source>
</evidence>
<sequence>MAGPRPRCRVLLVMVLAGMIGAALLVTGVTPGLSRAAAASAGVHMAATPASPEPSPTAPAGSLNSPPAQTPGTVEPKVQAPGSSHDNIGTPRKKCGFADLACMAGDAVTGWFRDLVESASKPTFAFLSTTVLGTPEIDSPEMKRARELWGTSQWIANTCFLLMVTITGILLMAGQSLPGELSPKELLPRLLLAFLASNLSLILIGHGILLANGLAKAFLTAGGNKIDPAQAGTVLGNGVEASINTVGTFFVLVALVAVALALIVAFIYVARLAITMVLIAAAPLALMFHALPMTDGIARLWWRGITGMLAIQVCQSLVLVSALQVLFADTKDDGPFHGVPTTEQDLIDVLLVICLLWVMIRIPSWVARTIWRSAQPRMLGQLVRSFLVYRTVSAAISTVGRAVRGGRATHTGKHRGGPGGGPRSRPGPGGWQPGGGPGSSPGGTAGNPRPRHPGGGPTPANRHSGDQPERRHRSHYGRHHTGPQHGHRGERPRPEHRRDHRAPGARPHPAQPQATYGTPAKRVPHAQPSARAAADGGRRQRAFPPAQRGTRPARHVVLRLDRPRRRRGGRR</sequence>
<feature type="compositionally biased region" description="Gly residues" evidence="1">
    <location>
        <begin position="417"/>
        <end position="445"/>
    </location>
</feature>
<feature type="transmembrane region" description="Helical" evidence="2">
    <location>
        <begin position="249"/>
        <end position="269"/>
    </location>
</feature>
<dbReference type="Pfam" id="PF19590">
    <property type="entry name" value="TrbL_3"/>
    <property type="match status" value="1"/>
</dbReference>
<accession>A0A9W6Q0Q2</accession>
<feature type="compositionally biased region" description="Basic residues" evidence="1">
    <location>
        <begin position="470"/>
        <end position="486"/>
    </location>
</feature>